<feature type="signal peptide" evidence="1">
    <location>
        <begin position="1"/>
        <end position="20"/>
    </location>
</feature>
<sequence length="283" mass="30693">MIRFLLFLLLGCAFSIATYAQTPVQSLHTFGNVVGATPSWVKVGRLTMAQGGYTASFKFYAGVGFNGYVSQNASVELFVRTSNGSAMGDRNYPFAATASRSGLSDRFITRIKIVPDVPGASPAAYDIYIYTGIYIGQGYYEATVTGSWTHAMTATADPGAGYEVPLEFRTLDDSYLAGGALFASSATSTVGIGVTDTKGYKLAVGGSMIAERIKVKLQSAWPDYVFHETYRLPSLQELQQYIQTHRHLPDIPEAQEVAREGIDVGEMNKKLVQKIELPCISLS</sequence>
<dbReference type="Proteomes" id="UP000502421">
    <property type="component" value="Chromosome"/>
</dbReference>
<feature type="chain" id="PRO_5042243312" evidence="1">
    <location>
        <begin position="21"/>
        <end position="283"/>
    </location>
</feature>
<reference evidence="3" key="1">
    <citation type="submission" date="2020-04" db="EMBL/GenBank/DDBJ databases">
        <authorList>
            <person name="Kittiwongwattana C."/>
        </authorList>
    </citation>
    <scope>NUCLEOTIDE SEQUENCE [LARGE SCALE GENOMIC DNA]</scope>
    <source>
        <strain evidence="3">1310</strain>
    </source>
</reference>
<evidence type="ECO:0000313" key="2">
    <source>
        <dbReference type="EMBL" id="QJB30782.1"/>
    </source>
</evidence>
<dbReference type="RefSeq" id="WP_168803060.1">
    <property type="nucleotide sequence ID" value="NZ_CP051205.1"/>
</dbReference>
<name>A0AAE6ZFX3_9BACT</name>
<proteinExistence type="predicted"/>
<gene>
    <name evidence="2" type="ORF">HF329_05505</name>
</gene>
<keyword evidence="1" id="KW-0732">Signal</keyword>
<organism evidence="2 3">
    <name type="scientific">Chitinophaga oryzae</name>
    <dbReference type="NCBI Taxonomy" id="2725414"/>
    <lineage>
        <taxon>Bacteria</taxon>
        <taxon>Pseudomonadati</taxon>
        <taxon>Bacteroidota</taxon>
        <taxon>Chitinophagia</taxon>
        <taxon>Chitinophagales</taxon>
        <taxon>Chitinophagaceae</taxon>
        <taxon>Chitinophaga</taxon>
    </lineage>
</organism>
<dbReference type="EMBL" id="CP051205">
    <property type="protein sequence ID" value="QJB30782.1"/>
    <property type="molecule type" value="Genomic_DNA"/>
</dbReference>
<evidence type="ECO:0000256" key="1">
    <source>
        <dbReference type="SAM" id="SignalP"/>
    </source>
</evidence>
<dbReference type="AlphaFoldDB" id="A0AAE6ZFX3"/>
<accession>A0AAE6ZFX3</accession>
<evidence type="ECO:0000313" key="3">
    <source>
        <dbReference type="Proteomes" id="UP000502421"/>
    </source>
</evidence>
<protein>
    <submittedName>
        <fullName evidence="2">Uncharacterized protein</fullName>
    </submittedName>
</protein>
<dbReference type="KEGG" id="coy:HF329_05505"/>